<evidence type="ECO:0000313" key="3">
    <source>
        <dbReference type="EMBL" id="WOX31363.1"/>
    </source>
</evidence>
<evidence type="ECO:0000313" key="5">
    <source>
        <dbReference type="Proteomes" id="UP001304419"/>
    </source>
</evidence>
<dbReference type="PANTHER" id="PTHR10151">
    <property type="entry name" value="ECTONUCLEOTIDE PYROPHOSPHATASE/PHOSPHODIESTERASE"/>
    <property type="match status" value="1"/>
</dbReference>
<dbReference type="Gene3D" id="3.30.1360.180">
    <property type="match status" value="1"/>
</dbReference>
<organism evidence="2 4">
    <name type="scientific">Pseudoalteromonas maricaloris</name>
    <dbReference type="NCBI Taxonomy" id="184924"/>
    <lineage>
        <taxon>Bacteria</taxon>
        <taxon>Pseudomonadati</taxon>
        <taxon>Pseudomonadota</taxon>
        <taxon>Gammaproteobacteria</taxon>
        <taxon>Alteromonadales</taxon>
        <taxon>Pseudoalteromonadaceae</taxon>
        <taxon>Pseudoalteromonas</taxon>
    </lineage>
</organism>
<keyword evidence="5" id="KW-1185">Reference proteome</keyword>
<evidence type="ECO:0000256" key="1">
    <source>
        <dbReference type="SAM" id="SignalP"/>
    </source>
</evidence>
<accession>A0A8I2H8J0</accession>
<name>A0A8I2H8J0_9GAMM</name>
<dbReference type="Proteomes" id="UP001304419">
    <property type="component" value="Chromosome 2"/>
</dbReference>
<feature type="signal peptide" evidence="1">
    <location>
        <begin position="1"/>
        <end position="18"/>
    </location>
</feature>
<proteinExistence type="predicted"/>
<reference evidence="2" key="1">
    <citation type="submission" date="2019-10" db="EMBL/GenBank/DDBJ databases">
        <authorList>
            <person name="Paulsen S."/>
        </authorList>
    </citation>
    <scope>NUCLEOTIDE SEQUENCE</scope>
    <source>
        <strain evidence="2">LMG 19692</strain>
    </source>
</reference>
<protein>
    <submittedName>
        <fullName evidence="2">Alkaline phosphatase family protein</fullName>
    </submittedName>
    <submittedName>
        <fullName evidence="3">Ectonucleotide pyrophosphatase/phosphodiesterase</fullName>
    </submittedName>
</protein>
<dbReference type="CDD" id="cd16018">
    <property type="entry name" value="Enpp"/>
    <property type="match status" value="1"/>
</dbReference>
<dbReference type="Proteomes" id="UP000646877">
    <property type="component" value="Unassembled WGS sequence"/>
</dbReference>
<dbReference type="GO" id="GO:0016787">
    <property type="term" value="F:hydrolase activity"/>
    <property type="evidence" value="ECO:0007669"/>
    <property type="project" value="UniProtKB-ARBA"/>
</dbReference>
<feature type="chain" id="PRO_5034105099" evidence="1">
    <location>
        <begin position="19"/>
        <end position="394"/>
    </location>
</feature>
<dbReference type="Pfam" id="PF01663">
    <property type="entry name" value="Phosphodiest"/>
    <property type="match status" value="1"/>
</dbReference>
<evidence type="ECO:0000313" key="2">
    <source>
        <dbReference type="EMBL" id="NLR23129.1"/>
    </source>
</evidence>
<dbReference type="InterPro" id="IPR002591">
    <property type="entry name" value="Phosphodiest/P_Trfase"/>
</dbReference>
<dbReference type="EMBL" id="CP137579">
    <property type="protein sequence ID" value="WOX31363.1"/>
    <property type="molecule type" value="Genomic_DNA"/>
</dbReference>
<evidence type="ECO:0000313" key="4">
    <source>
        <dbReference type="Proteomes" id="UP000646877"/>
    </source>
</evidence>
<dbReference type="PANTHER" id="PTHR10151:SF120">
    <property type="entry name" value="BIS(5'-ADENOSYL)-TRIPHOSPHATASE"/>
    <property type="match status" value="1"/>
</dbReference>
<dbReference type="AlphaFoldDB" id="A0A8I2H8J0"/>
<sequence length="394" mass="44501">MLRILLFTLSMFSCTAFAERATTILISIDGFRWDYIEKHDAKNIANLARQGVRATKLWPQYPTKTFPNHLSIVTGLKPINHGIVDNYFCDKKRDECYKMGMGKVDSSWISGIPLWNLVKMHGYKSAAYFWPESDARINGMTPDYYYHYSKKADYKNRLNEIHNWLKLPKSEKPLFVASYFSLVDSMGHGYGPDHEKTREAVQFVDGLIGDFVAALKKDKIKVNLVLVSDHGMASIEPDKAVILEELDIPKEWTIKNSGTRVSLYALGEEKLEAKALIQQLRAKAEGRYEVLSSERKQQLNGGESSRIGDIILQAKAPIVFMQKGKQGYYGTHGYEVTADMAAFFVASGPAFKSGVTIEQASNLEVYPTLTHIMGLKPLNELDSRGENLLKLVRQ</sequence>
<dbReference type="Gene3D" id="3.40.720.10">
    <property type="entry name" value="Alkaline Phosphatase, subunit A"/>
    <property type="match status" value="1"/>
</dbReference>
<keyword evidence="1" id="KW-0732">Signal</keyword>
<reference evidence="3 5" key="2">
    <citation type="submission" date="2023-10" db="EMBL/GenBank/DDBJ databases">
        <title>To unveil natural product biosynthetic capacity in Pseudoalteromonas.</title>
        <authorList>
            <person name="Wang J."/>
        </authorList>
    </citation>
    <scope>NUCLEOTIDE SEQUENCE [LARGE SCALE GENOMIC DNA]</scope>
    <source>
        <strain evidence="3 5">DSM 15914</strain>
    </source>
</reference>
<dbReference type="EMBL" id="WEIA01000012">
    <property type="protein sequence ID" value="NLR23129.1"/>
    <property type="molecule type" value="Genomic_DNA"/>
</dbReference>
<gene>
    <name evidence="2" type="ORF">F9Y85_17785</name>
    <name evidence="3" type="ORF">R5H13_20710</name>
</gene>
<dbReference type="InterPro" id="IPR017850">
    <property type="entry name" value="Alkaline_phosphatase_core_sf"/>
</dbReference>
<dbReference type="SUPFAM" id="SSF53649">
    <property type="entry name" value="Alkaline phosphatase-like"/>
    <property type="match status" value="1"/>
</dbReference>
<dbReference type="RefSeq" id="WP_193522278.1">
    <property type="nucleotide sequence ID" value="NZ_CBCSDF010000001.1"/>
</dbReference>